<feature type="binding site" evidence="9">
    <location>
        <position position="235"/>
    </location>
    <ligand>
        <name>Mg(2+)</name>
        <dbReference type="ChEBI" id="CHEBI:18420"/>
        <label>2</label>
    </ligand>
</feature>
<feature type="binding site" evidence="9">
    <location>
        <begin position="113"/>
        <end position="121"/>
    </location>
    <ligand>
        <name>5-phospho-alpha-D-ribose 1-diphosphate</name>
        <dbReference type="ChEBI" id="CHEBI:58017"/>
    </ligand>
</feature>
<keyword evidence="6 9" id="KW-0057">Aromatic amino acid biosynthesis</keyword>
<feature type="binding site" evidence="9">
    <location>
        <position position="93"/>
    </location>
    <ligand>
        <name>5-phospho-alpha-D-ribose 1-diphosphate</name>
        <dbReference type="ChEBI" id="CHEBI:58017"/>
    </ligand>
</feature>
<dbReference type="HAMAP" id="MF_00211">
    <property type="entry name" value="TrpD"/>
    <property type="match status" value="1"/>
</dbReference>
<feature type="binding site" evidence="9">
    <location>
        <position position="235"/>
    </location>
    <ligand>
        <name>Mg(2+)</name>
        <dbReference type="ChEBI" id="CHEBI:18420"/>
        <label>1</label>
    </ligand>
</feature>
<feature type="binding site" evidence="9">
    <location>
        <position position="85"/>
    </location>
    <ligand>
        <name>anthranilate</name>
        <dbReference type="ChEBI" id="CHEBI:16567"/>
        <label>1</label>
    </ligand>
</feature>
<dbReference type="Pfam" id="PF02885">
    <property type="entry name" value="Glycos_trans_3N"/>
    <property type="match status" value="1"/>
</dbReference>
<dbReference type="RefSeq" id="WP_089843809.1">
    <property type="nucleotide sequence ID" value="NZ_FOZL01000002.1"/>
</dbReference>
<evidence type="ECO:0000256" key="4">
    <source>
        <dbReference type="ARBA" id="ARBA00022679"/>
    </source>
</evidence>
<dbReference type="SUPFAM" id="SSF52418">
    <property type="entry name" value="Nucleoside phosphorylase/phosphoribosyltransferase catalytic domain"/>
    <property type="match status" value="1"/>
</dbReference>
<evidence type="ECO:0000313" key="13">
    <source>
        <dbReference type="Proteomes" id="UP000199024"/>
    </source>
</evidence>
<evidence type="ECO:0000256" key="8">
    <source>
        <dbReference type="ARBA" id="ARBA00061188"/>
    </source>
</evidence>
<comment type="similarity">
    <text evidence="8">In the C-terminal section; belongs to the anthranilate phosphoribosyltransferase family.</text>
</comment>
<evidence type="ECO:0000256" key="7">
    <source>
        <dbReference type="ARBA" id="ARBA00052328"/>
    </source>
</evidence>
<accession>A0A1I6N1Y5</accession>
<evidence type="ECO:0000256" key="6">
    <source>
        <dbReference type="ARBA" id="ARBA00023141"/>
    </source>
</evidence>
<dbReference type="InterPro" id="IPR035902">
    <property type="entry name" value="Nuc_phospho_transferase"/>
</dbReference>
<comment type="catalytic activity">
    <reaction evidence="7 9">
        <text>N-(5-phospho-beta-D-ribosyl)anthranilate + diphosphate = 5-phospho-alpha-D-ribose 1-diphosphate + anthranilate</text>
        <dbReference type="Rhea" id="RHEA:11768"/>
        <dbReference type="ChEBI" id="CHEBI:16567"/>
        <dbReference type="ChEBI" id="CHEBI:18277"/>
        <dbReference type="ChEBI" id="CHEBI:33019"/>
        <dbReference type="ChEBI" id="CHEBI:58017"/>
        <dbReference type="EC" id="2.4.2.18"/>
    </reaction>
</comment>
<evidence type="ECO:0000256" key="1">
    <source>
        <dbReference type="ARBA" id="ARBA00004907"/>
    </source>
</evidence>
<protein>
    <recommendedName>
        <fullName evidence="9">Anthranilate phosphoribosyltransferase</fullName>
        <ecNumber evidence="9">2.4.2.18</ecNumber>
    </recommendedName>
</protein>
<feature type="binding site" evidence="9">
    <location>
        <position position="234"/>
    </location>
    <ligand>
        <name>Mg(2+)</name>
        <dbReference type="ChEBI" id="CHEBI:18420"/>
        <label>2</label>
    </ligand>
</feature>
<evidence type="ECO:0000313" key="12">
    <source>
        <dbReference type="EMBL" id="SFS21798.1"/>
    </source>
</evidence>
<feature type="binding site" evidence="9">
    <location>
        <position position="116"/>
    </location>
    <ligand>
        <name>anthranilate</name>
        <dbReference type="ChEBI" id="CHEBI:16567"/>
        <label>1</label>
    </ligand>
</feature>
<gene>
    <name evidence="9" type="primary">trpD</name>
    <name evidence="12" type="ORF">SAMN05421771_4334</name>
</gene>
<feature type="domain" description="Glycosyl transferase family 3" evidence="10">
    <location>
        <begin position="79"/>
        <end position="331"/>
    </location>
</feature>
<keyword evidence="13" id="KW-1185">Reference proteome</keyword>
<dbReference type="GO" id="GO:0000162">
    <property type="term" value="P:L-tryptophan biosynthetic process"/>
    <property type="evidence" value="ECO:0007669"/>
    <property type="project" value="UniProtKB-UniRule"/>
</dbReference>
<feature type="binding site" evidence="9">
    <location>
        <position position="171"/>
    </location>
    <ligand>
        <name>anthranilate</name>
        <dbReference type="ChEBI" id="CHEBI:16567"/>
        <label>2</label>
    </ligand>
</feature>
<feature type="domain" description="Glycosyl transferase family 3 N-terminal" evidence="11">
    <location>
        <begin position="4"/>
        <end position="67"/>
    </location>
</feature>
<sequence length="341" mass="34778">MSLKPFLKRLIEDRAVLSRPEARHLMETFFSGANPELELAALLGGLAARGETVLEVAGFVDAMRAAATPLPLTNVERTALVDTCGTGGDLSGTFNISTAAALVAAAAGATVAKHGNRAVTSRSGSADVLEALGIPVSLAPNEAATALRDHGFVFLLASAHHPAMRTVMPIRKALGVRTVFNILGPLTNPAGACAQVMGVYAPHLVPLVAEAMAELGTRHAFVVHGEAANGTGLDEISIEGPSLVAEVRDGTVTLATFTPEQAGLSRAPSGSLQGGDALENASILKNIFAGEHGPRRDVVLLNAAAVLVTAGLAPDIAAGVQLAANTIDRGAVTHLVAKLAT</sequence>
<evidence type="ECO:0000256" key="5">
    <source>
        <dbReference type="ARBA" id="ARBA00022822"/>
    </source>
</evidence>
<comment type="cofactor">
    <cofactor evidence="9">
        <name>Mg(2+)</name>
        <dbReference type="ChEBI" id="CHEBI:18420"/>
    </cofactor>
    <text evidence="9">Binds 2 magnesium ions per monomer.</text>
</comment>
<comment type="pathway">
    <text evidence="1 9">Amino-acid biosynthesis; L-tryptophan biosynthesis; L-tryptophan from chorismate: step 2/5.</text>
</comment>
<dbReference type="NCBIfam" id="TIGR01245">
    <property type="entry name" value="trpD"/>
    <property type="match status" value="1"/>
</dbReference>
<keyword evidence="4 9" id="KW-0808">Transferase</keyword>
<dbReference type="STRING" id="474950.SAMN05421771_4334"/>
<dbReference type="SUPFAM" id="SSF47648">
    <property type="entry name" value="Nucleoside phosphorylase/phosphoribosyltransferase N-terminal domain"/>
    <property type="match status" value="1"/>
</dbReference>
<dbReference type="FunFam" id="3.40.1030.10:FF:000002">
    <property type="entry name" value="Anthranilate phosphoribosyltransferase"/>
    <property type="match status" value="1"/>
</dbReference>
<dbReference type="Gene3D" id="3.40.1030.10">
    <property type="entry name" value="Nucleoside phosphorylase/phosphoribosyltransferase catalytic domain"/>
    <property type="match status" value="1"/>
</dbReference>
<keyword evidence="9" id="KW-0460">Magnesium</keyword>
<evidence type="ECO:0000256" key="9">
    <source>
        <dbReference type="HAMAP-Rule" id="MF_00211"/>
    </source>
</evidence>
<keyword evidence="3 9" id="KW-0328">Glycosyltransferase</keyword>
<dbReference type="GO" id="GO:0000287">
    <property type="term" value="F:magnesium ion binding"/>
    <property type="evidence" value="ECO:0007669"/>
    <property type="project" value="UniProtKB-UniRule"/>
</dbReference>
<dbReference type="InterPro" id="IPR036320">
    <property type="entry name" value="Glycosyl_Trfase_fam3_N_dom_sf"/>
</dbReference>
<reference evidence="12 13" key="1">
    <citation type="submission" date="2016-10" db="EMBL/GenBank/DDBJ databases">
        <authorList>
            <person name="de Groot N.N."/>
        </authorList>
    </citation>
    <scope>NUCLEOTIDE SEQUENCE [LARGE SCALE GENOMIC DNA]</scope>
    <source>
        <strain evidence="12 13">DSM 21001</strain>
    </source>
</reference>
<comment type="subunit">
    <text evidence="9">Homodimer.</text>
</comment>
<feature type="binding site" evidence="9">
    <location>
        <begin position="88"/>
        <end position="89"/>
    </location>
    <ligand>
        <name>5-phospho-alpha-D-ribose 1-diphosphate</name>
        <dbReference type="ChEBI" id="CHEBI:58017"/>
    </ligand>
</feature>
<dbReference type="AlphaFoldDB" id="A0A1I6N1Y5"/>
<feature type="binding site" evidence="9">
    <location>
        <position position="125"/>
    </location>
    <ligand>
        <name>5-phospho-alpha-D-ribose 1-diphosphate</name>
        <dbReference type="ChEBI" id="CHEBI:58017"/>
    </ligand>
</feature>
<feature type="binding site" evidence="9">
    <location>
        <position position="85"/>
    </location>
    <ligand>
        <name>5-phospho-alpha-D-ribose 1-diphosphate</name>
        <dbReference type="ChEBI" id="CHEBI:58017"/>
    </ligand>
</feature>
<dbReference type="EMBL" id="FOZL01000002">
    <property type="protein sequence ID" value="SFS21798.1"/>
    <property type="molecule type" value="Genomic_DNA"/>
</dbReference>
<keyword evidence="9" id="KW-0479">Metal-binding</keyword>
<comment type="function">
    <text evidence="9">Catalyzes the transfer of the phosphoribosyl group of 5-phosphorylribose-1-pyrophosphate (PRPP) to anthranilate to yield N-(5'-phosphoribosyl)-anthranilate (PRA).</text>
</comment>
<evidence type="ECO:0000259" key="11">
    <source>
        <dbReference type="Pfam" id="PF02885"/>
    </source>
</evidence>
<dbReference type="PANTHER" id="PTHR43285:SF2">
    <property type="entry name" value="ANTHRANILATE PHOSPHORIBOSYLTRANSFERASE"/>
    <property type="match status" value="1"/>
</dbReference>
<dbReference type="Pfam" id="PF00591">
    <property type="entry name" value="Glycos_transf_3"/>
    <property type="match status" value="1"/>
</dbReference>
<dbReference type="Proteomes" id="UP000199024">
    <property type="component" value="Unassembled WGS sequence"/>
</dbReference>
<keyword evidence="2 9" id="KW-0028">Amino-acid biosynthesis</keyword>
<evidence type="ECO:0000256" key="3">
    <source>
        <dbReference type="ARBA" id="ARBA00022676"/>
    </source>
</evidence>
<dbReference type="EC" id="2.4.2.18" evidence="9"/>
<dbReference type="Gene3D" id="1.20.970.10">
    <property type="entry name" value="Transferase, Pyrimidine Nucleoside Phosphorylase, Chain C"/>
    <property type="match status" value="1"/>
</dbReference>
<evidence type="ECO:0000259" key="10">
    <source>
        <dbReference type="Pfam" id="PF00591"/>
    </source>
</evidence>
<dbReference type="PANTHER" id="PTHR43285">
    <property type="entry name" value="ANTHRANILATE PHOSPHORIBOSYLTRANSFERASE"/>
    <property type="match status" value="1"/>
</dbReference>
<name>A0A1I6N1Y5_9BACT</name>
<dbReference type="InterPro" id="IPR017459">
    <property type="entry name" value="Glycosyl_Trfase_fam3_N_dom"/>
</dbReference>
<feature type="binding site" evidence="9">
    <location>
        <position position="97"/>
    </location>
    <ligand>
        <name>Mg(2+)</name>
        <dbReference type="ChEBI" id="CHEBI:18420"/>
        <label>1</label>
    </ligand>
</feature>
<comment type="caution">
    <text evidence="9">Lacks conserved residue(s) required for the propagation of feature annotation.</text>
</comment>
<proteinExistence type="inferred from homology"/>
<dbReference type="OrthoDB" id="9806430at2"/>
<comment type="similarity">
    <text evidence="9">Belongs to the anthranilate phosphoribosyltransferase family.</text>
</comment>
<keyword evidence="5 9" id="KW-0822">Tryptophan biosynthesis</keyword>
<feature type="binding site" evidence="9">
    <location>
        <begin position="95"/>
        <end position="98"/>
    </location>
    <ligand>
        <name>5-phospho-alpha-D-ribose 1-diphosphate</name>
        <dbReference type="ChEBI" id="CHEBI:58017"/>
    </ligand>
</feature>
<dbReference type="InterPro" id="IPR005940">
    <property type="entry name" value="Anthranilate_Pribosyl_Tfrase"/>
</dbReference>
<organism evidence="12 13">
    <name type="scientific">Granulicella pectinivorans</name>
    <dbReference type="NCBI Taxonomy" id="474950"/>
    <lineage>
        <taxon>Bacteria</taxon>
        <taxon>Pseudomonadati</taxon>
        <taxon>Acidobacteriota</taxon>
        <taxon>Terriglobia</taxon>
        <taxon>Terriglobales</taxon>
        <taxon>Acidobacteriaceae</taxon>
        <taxon>Granulicella</taxon>
    </lineage>
</organism>
<evidence type="ECO:0000256" key="2">
    <source>
        <dbReference type="ARBA" id="ARBA00022605"/>
    </source>
</evidence>
<dbReference type="UniPathway" id="UPA00035">
    <property type="reaction ID" value="UER00041"/>
</dbReference>
<dbReference type="InterPro" id="IPR000312">
    <property type="entry name" value="Glycosyl_Trfase_fam3"/>
</dbReference>
<dbReference type="GO" id="GO:0004048">
    <property type="term" value="F:anthranilate phosphoribosyltransferase activity"/>
    <property type="evidence" value="ECO:0007669"/>
    <property type="project" value="UniProtKB-UniRule"/>
</dbReference>
<dbReference type="GO" id="GO:0005829">
    <property type="term" value="C:cytosol"/>
    <property type="evidence" value="ECO:0007669"/>
    <property type="project" value="TreeGrafter"/>
</dbReference>